<feature type="region of interest" description="Disordered" evidence="9">
    <location>
        <begin position="1"/>
        <end position="25"/>
    </location>
</feature>
<organism evidence="12 13">
    <name type="scientific">Leptospirillum ferrodiazotrophum</name>
    <dbReference type="NCBI Taxonomy" id="412449"/>
    <lineage>
        <taxon>Bacteria</taxon>
        <taxon>Pseudomonadati</taxon>
        <taxon>Nitrospirota</taxon>
        <taxon>Nitrospiria</taxon>
        <taxon>Nitrospirales</taxon>
        <taxon>Nitrospiraceae</taxon>
        <taxon>Leptospirillum</taxon>
    </lineage>
</organism>
<evidence type="ECO:0000256" key="9">
    <source>
        <dbReference type="SAM" id="MobiDB-lite"/>
    </source>
</evidence>
<dbReference type="EMBL" id="GG693878">
    <property type="protein sequence ID" value="EES52331.1"/>
    <property type="molecule type" value="Genomic_DNA"/>
</dbReference>
<evidence type="ECO:0000256" key="8">
    <source>
        <dbReference type="ARBA" id="ARBA00038152"/>
    </source>
</evidence>
<feature type="domain" description="Glycosyltransferase 2-like" evidence="11">
    <location>
        <begin position="39"/>
        <end position="201"/>
    </location>
</feature>
<dbReference type="AlphaFoldDB" id="C6HYP6"/>
<keyword evidence="3" id="KW-0328">Glycosyltransferase</keyword>
<evidence type="ECO:0000256" key="4">
    <source>
        <dbReference type="ARBA" id="ARBA00022679"/>
    </source>
</evidence>
<protein>
    <submittedName>
        <fullName evidence="12">Glycosyl transferase, family 2</fullName>
    </submittedName>
</protein>
<accession>C6HYP6</accession>
<keyword evidence="13" id="KW-1185">Reference proteome</keyword>
<feature type="transmembrane region" description="Helical" evidence="10">
    <location>
        <begin position="264"/>
        <end position="285"/>
    </location>
</feature>
<dbReference type="SUPFAM" id="SSF53448">
    <property type="entry name" value="Nucleotide-diphospho-sugar transferases"/>
    <property type="match status" value="1"/>
</dbReference>
<evidence type="ECO:0000313" key="13">
    <source>
        <dbReference type="Proteomes" id="UP000009374"/>
    </source>
</evidence>
<keyword evidence="7 10" id="KW-0472">Membrane</keyword>
<evidence type="ECO:0000256" key="5">
    <source>
        <dbReference type="ARBA" id="ARBA00022692"/>
    </source>
</evidence>
<comment type="subcellular location">
    <subcellularLocation>
        <location evidence="1">Cell membrane</location>
        <topology evidence="1">Multi-pass membrane protein</topology>
    </subcellularLocation>
</comment>
<gene>
    <name evidence="12" type="ORF">UBAL3_94240123</name>
</gene>
<reference evidence="12 13" key="1">
    <citation type="journal article" date="2009" name="Appl. Environ. Microbiol.">
        <title>Community genomic and proteomic analyses of chemoautotrophic iron-oxidizing "Leptospirillum rubarum" (Group II) and "Leptospirillum ferrodiazotrophum" (Group III) bacteria in acid mine drainage biofilms.</title>
        <authorList>
            <person name="Goltsman D.S."/>
            <person name="Denef V.J."/>
            <person name="Singer S.W."/>
            <person name="VerBerkmoes N.C."/>
            <person name="Lefsrud M."/>
            <person name="Mueller R.S."/>
            <person name="Dick G.J."/>
            <person name="Sun C.L."/>
            <person name="Wheeler K.E."/>
            <person name="Zemla A."/>
            <person name="Baker B.J."/>
            <person name="Hauser L."/>
            <person name="Land M."/>
            <person name="Shah M.B."/>
            <person name="Thelen M.P."/>
            <person name="Hettich R.L."/>
            <person name="Banfield J.F."/>
        </authorList>
    </citation>
    <scope>NUCLEOTIDE SEQUENCE [LARGE SCALE GENOMIC DNA]</scope>
</reference>
<evidence type="ECO:0000313" key="12">
    <source>
        <dbReference type="EMBL" id="EES52331.1"/>
    </source>
</evidence>
<dbReference type="Proteomes" id="UP000009374">
    <property type="component" value="Unassembled WGS sequence"/>
</dbReference>
<dbReference type="Pfam" id="PF00535">
    <property type="entry name" value="Glycos_transf_2"/>
    <property type="match status" value="1"/>
</dbReference>
<name>C6HYP6_9BACT</name>
<feature type="transmembrane region" description="Helical" evidence="10">
    <location>
        <begin position="297"/>
        <end position="322"/>
    </location>
</feature>
<evidence type="ECO:0000259" key="11">
    <source>
        <dbReference type="Pfam" id="PF00535"/>
    </source>
</evidence>
<evidence type="ECO:0000256" key="2">
    <source>
        <dbReference type="ARBA" id="ARBA00022475"/>
    </source>
</evidence>
<dbReference type="FunFam" id="3.90.550.10:FF:000079">
    <property type="entry name" value="Probable glycosyl transferase"/>
    <property type="match status" value="1"/>
</dbReference>
<dbReference type="InterPro" id="IPR050256">
    <property type="entry name" value="Glycosyltransferase_2"/>
</dbReference>
<keyword evidence="6 10" id="KW-1133">Transmembrane helix</keyword>
<dbReference type="PANTHER" id="PTHR48090">
    <property type="entry name" value="UNDECAPRENYL-PHOSPHATE 4-DEOXY-4-FORMAMIDO-L-ARABINOSE TRANSFERASE-RELATED"/>
    <property type="match status" value="1"/>
</dbReference>
<evidence type="ECO:0000256" key="3">
    <source>
        <dbReference type="ARBA" id="ARBA00022676"/>
    </source>
</evidence>
<dbReference type="GO" id="GO:0016757">
    <property type="term" value="F:glycosyltransferase activity"/>
    <property type="evidence" value="ECO:0007669"/>
    <property type="project" value="UniProtKB-KW"/>
</dbReference>
<dbReference type="PANTHER" id="PTHR48090:SF1">
    <property type="entry name" value="PROPHAGE BACTOPRENOL GLUCOSYL TRANSFERASE HOMOLOG"/>
    <property type="match status" value="1"/>
</dbReference>
<evidence type="ECO:0000256" key="6">
    <source>
        <dbReference type="ARBA" id="ARBA00022989"/>
    </source>
</evidence>
<dbReference type="Gene3D" id="3.90.550.10">
    <property type="entry name" value="Spore Coat Polysaccharide Biosynthesis Protein SpsA, Chain A"/>
    <property type="match status" value="1"/>
</dbReference>
<keyword evidence="2" id="KW-1003">Cell membrane</keyword>
<dbReference type="InterPro" id="IPR001173">
    <property type="entry name" value="Glyco_trans_2-like"/>
</dbReference>
<evidence type="ECO:0000256" key="10">
    <source>
        <dbReference type="SAM" id="Phobius"/>
    </source>
</evidence>
<evidence type="ECO:0000256" key="7">
    <source>
        <dbReference type="ARBA" id="ARBA00023136"/>
    </source>
</evidence>
<keyword evidence="4 12" id="KW-0808">Transferase</keyword>
<evidence type="ECO:0000256" key="1">
    <source>
        <dbReference type="ARBA" id="ARBA00004651"/>
    </source>
</evidence>
<comment type="similarity">
    <text evidence="8">Belongs to the glycosyltransferase 2 family. GtrB subfamily.</text>
</comment>
<proteinExistence type="inferred from homology"/>
<dbReference type="InterPro" id="IPR029044">
    <property type="entry name" value="Nucleotide-diphossugar_trans"/>
</dbReference>
<sequence length="351" mass="39668">MNRPTGLWPQEEARFLPGEGPHPTTPVAETKGSAKDFISLVVPFYNEGEGVRYFHEAIVPIMEQIPGIVFEVVCVDDGSRDRTLEFLLEVAESDSRFRVLELSRNFGKEAALTSGIDAARGDAIIPIDADLQDPPEIIPLLIEEWRKGAEMVLAHRSDRRSDTFMKRKTAELFYRLHNRLSNVKVPENVGDFRLMDRVVVDSLKQLPERQRFMKGLFTWVGFRTVSVSYVRKPRKTGSSKLSAWKLWNFALEGITSFSTAPLRVWTYIGSIGALFAFFYGSFIAVRTIVFGVDVPGYASLLVSILFIGSLQLISVGVLGEYIGRIYIETKQRPTYIVRKVHQKTQDGRPSM</sequence>
<dbReference type="CDD" id="cd04187">
    <property type="entry name" value="DPM1_like_bac"/>
    <property type="match status" value="1"/>
</dbReference>
<keyword evidence="5 10" id="KW-0812">Transmembrane</keyword>
<dbReference type="GO" id="GO:0005886">
    <property type="term" value="C:plasma membrane"/>
    <property type="evidence" value="ECO:0007669"/>
    <property type="project" value="UniProtKB-SubCell"/>
</dbReference>